<dbReference type="PANTHER" id="PTHR43570:SF16">
    <property type="entry name" value="ALDEHYDE DEHYDROGENASE TYPE III, ISOFORM Q"/>
    <property type="match status" value="1"/>
</dbReference>
<organism evidence="9 10">
    <name type="scientific">Fervidobacterium gondwanense DSM 13020</name>
    <dbReference type="NCBI Taxonomy" id="1121883"/>
    <lineage>
        <taxon>Bacteria</taxon>
        <taxon>Thermotogati</taxon>
        <taxon>Thermotogota</taxon>
        <taxon>Thermotogae</taxon>
        <taxon>Thermotogales</taxon>
        <taxon>Fervidobacteriaceae</taxon>
        <taxon>Fervidobacterium</taxon>
    </lineage>
</organism>
<dbReference type="RefSeq" id="WP_072758915.1">
    <property type="nucleotide sequence ID" value="NZ_FRDJ01000004.1"/>
</dbReference>
<dbReference type="GO" id="GO:0006081">
    <property type="term" value="P:aldehyde metabolic process"/>
    <property type="evidence" value="ECO:0007669"/>
    <property type="project" value="InterPro"/>
</dbReference>
<proteinExistence type="inferred from homology"/>
<dbReference type="PIRSF" id="PIRSF036492">
    <property type="entry name" value="ALDH"/>
    <property type="match status" value="1"/>
</dbReference>
<dbReference type="PANTHER" id="PTHR43570">
    <property type="entry name" value="ALDEHYDE DEHYDROGENASE"/>
    <property type="match status" value="1"/>
</dbReference>
<dbReference type="EMBL" id="FRDJ01000004">
    <property type="protein sequence ID" value="SHN58609.1"/>
    <property type="molecule type" value="Genomic_DNA"/>
</dbReference>
<reference evidence="10" key="1">
    <citation type="submission" date="2016-12" db="EMBL/GenBank/DDBJ databases">
        <authorList>
            <person name="Varghese N."/>
            <person name="Submissions S."/>
        </authorList>
    </citation>
    <scope>NUCLEOTIDE SEQUENCE [LARGE SCALE GENOMIC DNA]</scope>
    <source>
        <strain evidence="10">DSM 13020</strain>
    </source>
</reference>
<dbReference type="PROSITE" id="PS00070">
    <property type="entry name" value="ALDEHYDE_DEHYDR_CYS"/>
    <property type="match status" value="1"/>
</dbReference>
<dbReference type="SUPFAM" id="SSF53720">
    <property type="entry name" value="ALDH-like"/>
    <property type="match status" value="1"/>
</dbReference>
<dbReference type="GO" id="GO:0004029">
    <property type="term" value="F:aldehyde dehydrogenase (NAD+) activity"/>
    <property type="evidence" value="ECO:0007669"/>
    <property type="project" value="TreeGrafter"/>
</dbReference>
<dbReference type="PROSITE" id="PS00687">
    <property type="entry name" value="ALDEHYDE_DEHYDR_GLU"/>
    <property type="match status" value="1"/>
</dbReference>
<dbReference type="Gene3D" id="3.40.309.10">
    <property type="entry name" value="Aldehyde Dehydrogenase, Chain A, domain 2"/>
    <property type="match status" value="1"/>
</dbReference>
<name>A0A1M7SJJ8_FERGO</name>
<comment type="similarity">
    <text evidence="1 4 7">Belongs to the aldehyde dehydrogenase family.</text>
</comment>
<evidence type="ECO:0000259" key="8">
    <source>
        <dbReference type="Pfam" id="PF00171"/>
    </source>
</evidence>
<keyword evidence="3" id="KW-0520">NAD</keyword>
<dbReference type="Pfam" id="PF00171">
    <property type="entry name" value="Aldedh"/>
    <property type="match status" value="1"/>
</dbReference>
<gene>
    <name evidence="9" type="ORF">SAMN02745226_00949</name>
</gene>
<dbReference type="FunFam" id="3.40.309.10:FF:000003">
    <property type="entry name" value="Aldehyde dehydrogenase"/>
    <property type="match status" value="1"/>
</dbReference>
<dbReference type="InterPro" id="IPR012394">
    <property type="entry name" value="Aldehyde_DH_NAD(P)"/>
</dbReference>
<evidence type="ECO:0000256" key="3">
    <source>
        <dbReference type="ARBA" id="ARBA00023027"/>
    </source>
</evidence>
<evidence type="ECO:0000256" key="7">
    <source>
        <dbReference type="RuleBase" id="RU003345"/>
    </source>
</evidence>
<evidence type="ECO:0000256" key="1">
    <source>
        <dbReference type="ARBA" id="ARBA00009986"/>
    </source>
</evidence>
<feature type="domain" description="Aldehyde dehydrogenase" evidence="8">
    <location>
        <begin position="15"/>
        <end position="422"/>
    </location>
</feature>
<dbReference type="Proteomes" id="UP000184207">
    <property type="component" value="Unassembled WGS sequence"/>
</dbReference>
<evidence type="ECO:0000256" key="5">
    <source>
        <dbReference type="PIRSR" id="PIRSR036492-1"/>
    </source>
</evidence>
<dbReference type="GO" id="GO:0005737">
    <property type="term" value="C:cytoplasm"/>
    <property type="evidence" value="ECO:0007669"/>
    <property type="project" value="TreeGrafter"/>
</dbReference>
<dbReference type="FunFam" id="3.40.605.10:FF:000004">
    <property type="entry name" value="Aldehyde dehydrogenase"/>
    <property type="match status" value="1"/>
</dbReference>
<dbReference type="InterPro" id="IPR016161">
    <property type="entry name" value="Ald_DH/histidinol_DH"/>
</dbReference>
<evidence type="ECO:0000256" key="6">
    <source>
        <dbReference type="PROSITE-ProRule" id="PRU10007"/>
    </source>
</evidence>
<evidence type="ECO:0000256" key="2">
    <source>
        <dbReference type="ARBA" id="ARBA00023002"/>
    </source>
</evidence>
<dbReference type="STRING" id="1121883.SAMN02745226_00949"/>
<evidence type="ECO:0000313" key="9">
    <source>
        <dbReference type="EMBL" id="SHN58609.1"/>
    </source>
</evidence>
<accession>A0A1M7SJJ8</accession>
<feature type="active site" evidence="5">
    <location>
        <position position="237"/>
    </location>
</feature>
<dbReference type="InterPro" id="IPR029510">
    <property type="entry name" value="Ald_DH_CS_GLU"/>
</dbReference>
<dbReference type="InterPro" id="IPR015590">
    <property type="entry name" value="Aldehyde_DH_dom"/>
</dbReference>
<feature type="active site" evidence="5 6">
    <location>
        <position position="203"/>
    </location>
</feature>
<dbReference type="Gene3D" id="3.40.605.10">
    <property type="entry name" value="Aldehyde Dehydrogenase, Chain A, domain 1"/>
    <property type="match status" value="1"/>
</dbReference>
<evidence type="ECO:0000256" key="4">
    <source>
        <dbReference type="PIRNR" id="PIRNR036492"/>
    </source>
</evidence>
<protein>
    <recommendedName>
        <fullName evidence="4">Aldehyde dehydrogenase</fullName>
    </recommendedName>
</protein>
<dbReference type="InterPro" id="IPR016160">
    <property type="entry name" value="Ald_DH_CS_CYS"/>
</dbReference>
<dbReference type="AlphaFoldDB" id="A0A1M7SJJ8"/>
<dbReference type="InterPro" id="IPR016162">
    <property type="entry name" value="Ald_DH_N"/>
</dbReference>
<dbReference type="OrthoDB" id="9762913at2"/>
<sequence>MNIDRIFSNVKNQPELTVDERIEFLKKLKEWILANEKDICDALWNDIHKSADESFLTEIYMVINEINYFIKNLKRLTKPKRKFSLLMQGRYYVYYEPYGTVLIISPWNYPFHLSIMPLVGAIASGNKTIIKPSEFSVHTSALIKKLTQEVFEERYATTVLGEVQETQYLLSLPFDYIFFTGSPAVGKIVMEHASKQLTPVTLELGGKSPTVVYKTKDISLVAKRIAYGKFINCGQTCIAPDYLIIERVYLDEFLSEFRRWVANFFGENPKDSRFYGRIINEKHIQRLSKLLSEFKDGIVLGGEVDENNKYISPTIVLNPPFDSGIMNEEIFGPILPVITVDTLDEAKYIISKNPYPLAMYIFTDDEQVKNELLKIKAGGVSINDTISHIVIDDLPFGGIKTSGIGKYHGRYSFETFSNKKAVFEKNKIEVPMKYPPYKFLDSFKRFLVK</sequence>
<keyword evidence="2 4" id="KW-0560">Oxidoreductase</keyword>
<evidence type="ECO:0000313" key="10">
    <source>
        <dbReference type="Proteomes" id="UP000184207"/>
    </source>
</evidence>
<dbReference type="InterPro" id="IPR016163">
    <property type="entry name" value="Ald_DH_C"/>
</dbReference>
<keyword evidence="10" id="KW-1185">Reference proteome</keyword>